<keyword evidence="3 6" id="KW-1133">Transmembrane helix</keyword>
<evidence type="ECO:0000256" key="1">
    <source>
        <dbReference type="ARBA" id="ARBA00004167"/>
    </source>
</evidence>
<proteinExistence type="predicted"/>
<reference evidence="8" key="1">
    <citation type="submission" date="2020-10" db="EMBL/GenBank/DDBJ databases">
        <title>Genome Sequence of Monilinia vaccinii-corymbosi Sheds Light on Mummy Berry Disease Infection of Blueberry and Mating Type.</title>
        <authorList>
            <person name="Yow A.G."/>
            <person name="Zhang Y."/>
            <person name="Bansal K."/>
            <person name="Eacker S.M."/>
            <person name="Sullivan S."/>
            <person name="Liachko I."/>
            <person name="Cubeta M.A."/>
            <person name="Rollins J.A."/>
            <person name="Ashrafi H."/>
        </authorList>
    </citation>
    <scope>NUCLEOTIDE SEQUENCE</scope>
    <source>
        <strain evidence="8">RL-1</strain>
    </source>
</reference>
<sequence length="268" mass="29211">MELSIFSLLFSICILYVAQVRAQTYVSSTVWVVPDGNTADLSRTYIEDITLQVTWNSVPAGYRFQTLSNLWVTTWDYDNTQFSQLLTKNVNTNNSGTYDWTIALPANVLSKDAKYVLRFKDLSSVFFVLDNFSHPNIFFYSNQTSSSASASSTILTSTVTTAPVTSTAAIATTPATSTSISNSGDSGLSTGAKVGIAVGVAAAALFITSSAYLIFRRRRNSENPPHEAPPYPPTDPPRCYEPPKQYYTGYTGNVAEIGGHERAELQAS</sequence>
<evidence type="ECO:0000256" key="6">
    <source>
        <dbReference type="SAM" id="Phobius"/>
    </source>
</evidence>
<keyword evidence="9" id="KW-1185">Reference proteome</keyword>
<gene>
    <name evidence="8" type="ORF">DSL72_002012</name>
</gene>
<keyword evidence="7" id="KW-0732">Signal</keyword>
<dbReference type="GO" id="GO:0071944">
    <property type="term" value="C:cell periphery"/>
    <property type="evidence" value="ECO:0007669"/>
    <property type="project" value="UniProtKB-ARBA"/>
</dbReference>
<feature type="transmembrane region" description="Helical" evidence="6">
    <location>
        <begin position="194"/>
        <end position="215"/>
    </location>
</feature>
<dbReference type="InterPro" id="IPR051694">
    <property type="entry name" value="Immunoregulatory_rcpt-like"/>
</dbReference>
<comment type="subcellular location">
    <subcellularLocation>
        <location evidence="1">Membrane</location>
        <topology evidence="1">Single-pass membrane protein</topology>
    </subcellularLocation>
</comment>
<accession>A0A8A3PBI5</accession>
<dbReference type="EMBL" id="CP063407">
    <property type="protein sequence ID" value="QSZ32438.1"/>
    <property type="molecule type" value="Genomic_DNA"/>
</dbReference>
<dbReference type="GO" id="GO:0016020">
    <property type="term" value="C:membrane"/>
    <property type="evidence" value="ECO:0007669"/>
    <property type="project" value="UniProtKB-SubCell"/>
</dbReference>
<evidence type="ECO:0000256" key="3">
    <source>
        <dbReference type="ARBA" id="ARBA00022989"/>
    </source>
</evidence>
<evidence type="ECO:0000313" key="8">
    <source>
        <dbReference type="EMBL" id="QSZ32438.1"/>
    </source>
</evidence>
<feature type="region of interest" description="Disordered" evidence="5">
    <location>
        <begin position="221"/>
        <end position="245"/>
    </location>
</feature>
<dbReference type="AlphaFoldDB" id="A0A8A3PBI5"/>
<evidence type="ECO:0000256" key="5">
    <source>
        <dbReference type="SAM" id="MobiDB-lite"/>
    </source>
</evidence>
<dbReference type="PANTHER" id="PTHR15549:SF26">
    <property type="entry name" value="AXIAL BUDDING PATTERN PROTEIN 2-RELATED"/>
    <property type="match status" value="1"/>
</dbReference>
<dbReference type="PANTHER" id="PTHR15549">
    <property type="entry name" value="PAIRED IMMUNOGLOBULIN-LIKE TYPE 2 RECEPTOR"/>
    <property type="match status" value="1"/>
</dbReference>
<name>A0A8A3PBI5_9HELO</name>
<evidence type="ECO:0000313" key="9">
    <source>
        <dbReference type="Proteomes" id="UP000672032"/>
    </source>
</evidence>
<feature type="chain" id="PRO_5032855793" description="Mid2 domain-containing protein" evidence="7">
    <location>
        <begin position="23"/>
        <end position="268"/>
    </location>
</feature>
<feature type="compositionally biased region" description="Pro residues" evidence="5">
    <location>
        <begin position="226"/>
        <end position="240"/>
    </location>
</feature>
<evidence type="ECO:0000256" key="2">
    <source>
        <dbReference type="ARBA" id="ARBA00022692"/>
    </source>
</evidence>
<evidence type="ECO:0008006" key="10">
    <source>
        <dbReference type="Google" id="ProtNLM"/>
    </source>
</evidence>
<evidence type="ECO:0000256" key="7">
    <source>
        <dbReference type="SAM" id="SignalP"/>
    </source>
</evidence>
<keyword evidence="4 6" id="KW-0472">Membrane</keyword>
<dbReference type="Proteomes" id="UP000672032">
    <property type="component" value="Chromosome 3"/>
</dbReference>
<dbReference type="OrthoDB" id="3689214at2759"/>
<organism evidence="8 9">
    <name type="scientific">Monilinia vaccinii-corymbosi</name>
    <dbReference type="NCBI Taxonomy" id="61207"/>
    <lineage>
        <taxon>Eukaryota</taxon>
        <taxon>Fungi</taxon>
        <taxon>Dikarya</taxon>
        <taxon>Ascomycota</taxon>
        <taxon>Pezizomycotina</taxon>
        <taxon>Leotiomycetes</taxon>
        <taxon>Helotiales</taxon>
        <taxon>Sclerotiniaceae</taxon>
        <taxon>Monilinia</taxon>
    </lineage>
</organism>
<keyword evidence="2 6" id="KW-0812">Transmembrane</keyword>
<evidence type="ECO:0000256" key="4">
    <source>
        <dbReference type="ARBA" id="ARBA00023136"/>
    </source>
</evidence>
<protein>
    <recommendedName>
        <fullName evidence="10">Mid2 domain-containing protein</fullName>
    </recommendedName>
</protein>
<feature type="signal peptide" evidence="7">
    <location>
        <begin position="1"/>
        <end position="22"/>
    </location>
</feature>